<gene>
    <name evidence="2" type="ORF">PGT21_017060</name>
    <name evidence="3" type="ORF">PGTUg99_033114</name>
</gene>
<evidence type="ECO:0000313" key="5">
    <source>
        <dbReference type="Proteomes" id="UP000325313"/>
    </source>
</evidence>
<comment type="caution">
    <text evidence="2">The sequence shown here is derived from an EMBL/GenBank/DDBJ whole genome shotgun (WGS) entry which is preliminary data.</text>
</comment>
<dbReference type="Proteomes" id="UP000325313">
    <property type="component" value="Unassembled WGS sequence"/>
</dbReference>
<dbReference type="AlphaFoldDB" id="A0A5B0LKI1"/>
<feature type="compositionally biased region" description="Basic and acidic residues" evidence="1">
    <location>
        <begin position="69"/>
        <end position="85"/>
    </location>
</feature>
<dbReference type="Proteomes" id="UP000324748">
    <property type="component" value="Unassembled WGS sequence"/>
</dbReference>
<evidence type="ECO:0000256" key="1">
    <source>
        <dbReference type="SAM" id="MobiDB-lite"/>
    </source>
</evidence>
<evidence type="ECO:0000313" key="4">
    <source>
        <dbReference type="Proteomes" id="UP000324748"/>
    </source>
</evidence>
<keyword evidence="4" id="KW-1185">Reference proteome</keyword>
<evidence type="ECO:0000313" key="2">
    <source>
        <dbReference type="EMBL" id="KAA1064861.1"/>
    </source>
</evidence>
<feature type="compositionally biased region" description="Acidic residues" evidence="1">
    <location>
        <begin position="14"/>
        <end position="26"/>
    </location>
</feature>
<feature type="region of interest" description="Disordered" evidence="1">
    <location>
        <begin position="1"/>
        <end position="47"/>
    </location>
</feature>
<name>A0A5B0LKI1_PUCGR</name>
<dbReference type="EMBL" id="VSWC01000197">
    <property type="protein sequence ID" value="KAA1064861.1"/>
    <property type="molecule type" value="Genomic_DNA"/>
</dbReference>
<feature type="region of interest" description="Disordered" evidence="1">
    <location>
        <begin position="64"/>
        <end position="85"/>
    </location>
</feature>
<proteinExistence type="predicted"/>
<reference evidence="4 5" key="1">
    <citation type="submission" date="2019-05" db="EMBL/GenBank/DDBJ databases">
        <title>Emergence of the Ug99 lineage of the wheat stem rust pathogen through somatic hybridization.</title>
        <authorList>
            <person name="Li F."/>
            <person name="Upadhyaya N.M."/>
            <person name="Sperschneider J."/>
            <person name="Matny O."/>
            <person name="Nguyen-Phuc H."/>
            <person name="Mago R."/>
            <person name="Raley C."/>
            <person name="Miller M.E."/>
            <person name="Silverstein K.A.T."/>
            <person name="Henningsen E."/>
            <person name="Hirsch C.D."/>
            <person name="Visser B."/>
            <person name="Pretorius Z.A."/>
            <person name="Steffenson B.J."/>
            <person name="Schwessinger B."/>
            <person name="Dodds P.N."/>
            <person name="Figueroa M."/>
        </authorList>
    </citation>
    <scope>NUCLEOTIDE SEQUENCE [LARGE SCALE GENOMIC DNA]</scope>
    <source>
        <strain evidence="2">21-0</strain>
        <strain evidence="3 5">Ug99</strain>
    </source>
</reference>
<accession>A0A5B0LKI1</accession>
<organism evidence="2 4">
    <name type="scientific">Puccinia graminis f. sp. tritici</name>
    <dbReference type="NCBI Taxonomy" id="56615"/>
    <lineage>
        <taxon>Eukaryota</taxon>
        <taxon>Fungi</taxon>
        <taxon>Dikarya</taxon>
        <taxon>Basidiomycota</taxon>
        <taxon>Pucciniomycotina</taxon>
        <taxon>Pucciniomycetes</taxon>
        <taxon>Pucciniales</taxon>
        <taxon>Pucciniaceae</taxon>
        <taxon>Puccinia</taxon>
    </lineage>
</organism>
<protein>
    <submittedName>
        <fullName evidence="2">Uncharacterized protein</fullName>
    </submittedName>
</protein>
<sequence length="85" mass="9546">MLDIGADSNHAFSDEEDGMNGSEDSDQLSQRNNSEDRNIDLDELEDDEESRLNHLAKIVDNLDSLTAQKRKENSLDNSTDHPSDI</sequence>
<dbReference type="OrthoDB" id="10304792at2759"/>
<evidence type="ECO:0000313" key="3">
    <source>
        <dbReference type="EMBL" id="KAA1068318.1"/>
    </source>
</evidence>
<dbReference type="EMBL" id="VDEP01000506">
    <property type="protein sequence ID" value="KAA1068318.1"/>
    <property type="molecule type" value="Genomic_DNA"/>
</dbReference>